<dbReference type="EMBL" id="HACA01001555">
    <property type="protein sequence ID" value="CDW18916.1"/>
    <property type="molecule type" value="Transcribed_RNA"/>
</dbReference>
<proteinExistence type="predicted"/>
<name>A0A0K2T0B4_LEPSM</name>
<dbReference type="AlphaFoldDB" id="A0A0K2T0B4"/>
<feature type="region of interest" description="Disordered" evidence="1">
    <location>
        <begin position="46"/>
        <end position="68"/>
    </location>
</feature>
<evidence type="ECO:0000313" key="2">
    <source>
        <dbReference type="EMBL" id="CDW18916.1"/>
    </source>
</evidence>
<protein>
    <submittedName>
        <fullName evidence="2">Uncharacterized protein</fullName>
    </submittedName>
</protein>
<sequence>MSSNEAALSSQEDLNDYSINSKDIFKQKYNSCTELKSLVPLSPHLSSGYSFQKESRRPSSTTRRTKSQYDLLKKTLKEGYTTTKVVSDGFNNGKDSEEEGENVIRIYFKTPPPKKRALKKDTPIVVTHVNSLDEPSTQEKCLGARYTPLDSWSFSISQTVKCTYMENDQNKIMNGISRLFVNKDEIVYRAGVYNFREETPPYKPKQLKERALSTLYF</sequence>
<reference evidence="2" key="1">
    <citation type="submission" date="2014-05" db="EMBL/GenBank/DDBJ databases">
        <authorList>
            <person name="Chronopoulou M."/>
        </authorList>
    </citation>
    <scope>NUCLEOTIDE SEQUENCE</scope>
    <source>
        <tissue evidence="2">Whole organism</tissue>
    </source>
</reference>
<accession>A0A0K2T0B4</accession>
<organism evidence="2">
    <name type="scientific">Lepeophtheirus salmonis</name>
    <name type="common">Salmon louse</name>
    <name type="synonym">Caligus salmonis</name>
    <dbReference type="NCBI Taxonomy" id="72036"/>
    <lineage>
        <taxon>Eukaryota</taxon>
        <taxon>Metazoa</taxon>
        <taxon>Ecdysozoa</taxon>
        <taxon>Arthropoda</taxon>
        <taxon>Crustacea</taxon>
        <taxon>Multicrustacea</taxon>
        <taxon>Hexanauplia</taxon>
        <taxon>Copepoda</taxon>
        <taxon>Siphonostomatoida</taxon>
        <taxon>Caligidae</taxon>
        <taxon>Lepeophtheirus</taxon>
    </lineage>
</organism>
<evidence type="ECO:0000256" key="1">
    <source>
        <dbReference type="SAM" id="MobiDB-lite"/>
    </source>
</evidence>